<dbReference type="Pfam" id="PF00664">
    <property type="entry name" value="ABC_membrane"/>
    <property type="match status" value="1"/>
</dbReference>
<dbReference type="PANTHER" id="PTHR24221">
    <property type="entry name" value="ATP-BINDING CASSETTE SUB-FAMILY B"/>
    <property type="match status" value="1"/>
</dbReference>
<dbReference type="Gene3D" id="1.20.1560.10">
    <property type="entry name" value="ABC transporter type 1, transmembrane domain"/>
    <property type="match status" value="1"/>
</dbReference>
<keyword evidence="6" id="KW-0547">Nucleotide-binding</keyword>
<dbReference type="EMBL" id="JAAKZH010000010">
    <property type="protein sequence ID" value="NGO66306.1"/>
    <property type="molecule type" value="Genomic_DNA"/>
</dbReference>
<dbReference type="GO" id="GO:0005886">
    <property type="term" value="C:plasma membrane"/>
    <property type="evidence" value="ECO:0007669"/>
    <property type="project" value="UniProtKB-SubCell"/>
</dbReference>
<evidence type="ECO:0000256" key="8">
    <source>
        <dbReference type="ARBA" id="ARBA00022989"/>
    </source>
</evidence>
<feature type="domain" description="ABC transporter" evidence="11">
    <location>
        <begin position="334"/>
        <end position="570"/>
    </location>
</feature>
<evidence type="ECO:0000256" key="3">
    <source>
        <dbReference type="ARBA" id="ARBA00022448"/>
    </source>
</evidence>
<evidence type="ECO:0000313" key="13">
    <source>
        <dbReference type="EMBL" id="NGO66306.1"/>
    </source>
</evidence>
<dbReference type="PANTHER" id="PTHR24221:SF248">
    <property type="entry name" value="ABC TRANSPORTER TRANSMEMBRANE REGION"/>
    <property type="match status" value="1"/>
</dbReference>
<dbReference type="PROSITE" id="PS50929">
    <property type="entry name" value="ABC_TM1F"/>
    <property type="match status" value="1"/>
</dbReference>
<dbReference type="PROSITE" id="PS50893">
    <property type="entry name" value="ABC_TRANSPORTER_2"/>
    <property type="match status" value="1"/>
</dbReference>
<dbReference type="GO" id="GO:0140359">
    <property type="term" value="F:ABC-type transporter activity"/>
    <property type="evidence" value="ECO:0007669"/>
    <property type="project" value="InterPro"/>
</dbReference>
<dbReference type="InterPro" id="IPR011527">
    <property type="entry name" value="ABC1_TM_dom"/>
</dbReference>
<dbReference type="InterPro" id="IPR003439">
    <property type="entry name" value="ABC_transporter-like_ATP-bd"/>
</dbReference>
<keyword evidence="3" id="KW-0813">Transport</keyword>
<reference evidence="13 14" key="1">
    <citation type="submission" date="2020-02" db="EMBL/GenBank/DDBJ databases">
        <title>Genome sequence of the type strain CCBAU10050 of Rhizobium daejeonense.</title>
        <authorList>
            <person name="Gao J."/>
            <person name="Sun J."/>
        </authorList>
    </citation>
    <scope>NUCLEOTIDE SEQUENCE [LARGE SCALE GENOMIC DNA]</scope>
    <source>
        <strain evidence="13 14">CCBAU10050</strain>
    </source>
</reference>
<dbReference type="GO" id="GO:0016887">
    <property type="term" value="F:ATP hydrolysis activity"/>
    <property type="evidence" value="ECO:0007669"/>
    <property type="project" value="InterPro"/>
</dbReference>
<name>A0A6M1SHR4_9HYPH</name>
<gene>
    <name evidence="13" type="ORF">G6N76_21825</name>
</gene>
<dbReference type="PROSITE" id="PS00211">
    <property type="entry name" value="ABC_TRANSPORTER_1"/>
    <property type="match status" value="1"/>
</dbReference>
<feature type="transmembrane region" description="Helical" evidence="10">
    <location>
        <begin position="24"/>
        <end position="46"/>
    </location>
</feature>
<organism evidence="13 14">
    <name type="scientific">Rhizobium daejeonense</name>
    <dbReference type="NCBI Taxonomy" id="240521"/>
    <lineage>
        <taxon>Bacteria</taxon>
        <taxon>Pseudomonadati</taxon>
        <taxon>Pseudomonadota</taxon>
        <taxon>Alphaproteobacteria</taxon>
        <taxon>Hyphomicrobiales</taxon>
        <taxon>Rhizobiaceae</taxon>
        <taxon>Rhizobium/Agrobacterium group</taxon>
        <taxon>Rhizobium</taxon>
    </lineage>
</organism>
<comment type="subcellular location">
    <subcellularLocation>
        <location evidence="1">Cell membrane</location>
        <topology evidence="1">Multi-pass membrane protein</topology>
    </subcellularLocation>
</comment>
<keyword evidence="5 10" id="KW-0812">Transmembrane</keyword>
<dbReference type="GO" id="GO:0005524">
    <property type="term" value="F:ATP binding"/>
    <property type="evidence" value="ECO:0007669"/>
    <property type="project" value="UniProtKB-KW"/>
</dbReference>
<dbReference type="InterPro" id="IPR010128">
    <property type="entry name" value="ATPase_T1SS_PrtD-like"/>
</dbReference>
<keyword evidence="9 10" id="KW-0472">Membrane</keyword>
<dbReference type="GO" id="GO:0034040">
    <property type="term" value="F:ATPase-coupled lipid transmembrane transporter activity"/>
    <property type="evidence" value="ECO:0007669"/>
    <property type="project" value="TreeGrafter"/>
</dbReference>
<evidence type="ECO:0000256" key="9">
    <source>
        <dbReference type="ARBA" id="ARBA00023136"/>
    </source>
</evidence>
<dbReference type="NCBIfam" id="TIGR01842">
    <property type="entry name" value="type_I_sec_PrtD"/>
    <property type="match status" value="1"/>
</dbReference>
<protein>
    <submittedName>
        <fullName evidence="13">Type I secretion system permease/ATPase</fullName>
    </submittedName>
</protein>
<dbReference type="InterPro" id="IPR039421">
    <property type="entry name" value="Type_1_exporter"/>
</dbReference>
<evidence type="ECO:0000256" key="10">
    <source>
        <dbReference type="SAM" id="Phobius"/>
    </source>
</evidence>
<comment type="similarity">
    <text evidence="2">Belongs to the ABC transporter superfamily.</text>
</comment>
<dbReference type="GO" id="GO:0030253">
    <property type="term" value="P:protein secretion by the type I secretion system"/>
    <property type="evidence" value="ECO:0007669"/>
    <property type="project" value="InterPro"/>
</dbReference>
<evidence type="ECO:0000256" key="7">
    <source>
        <dbReference type="ARBA" id="ARBA00022840"/>
    </source>
</evidence>
<proteinExistence type="inferred from homology"/>
<dbReference type="RefSeq" id="WP_163901459.1">
    <property type="nucleotide sequence ID" value="NZ_CP048427.1"/>
</dbReference>
<comment type="caution">
    <text evidence="13">The sequence shown here is derived from an EMBL/GenBank/DDBJ whole genome shotgun (WGS) entry which is preliminary data.</text>
</comment>
<feature type="domain" description="ABC transmembrane type-1" evidence="12">
    <location>
        <begin position="25"/>
        <end position="303"/>
    </location>
</feature>
<accession>A0A6M1SHR4</accession>
<evidence type="ECO:0000259" key="12">
    <source>
        <dbReference type="PROSITE" id="PS50929"/>
    </source>
</evidence>
<evidence type="ECO:0000256" key="1">
    <source>
        <dbReference type="ARBA" id="ARBA00004651"/>
    </source>
</evidence>
<dbReference type="InterPro" id="IPR017871">
    <property type="entry name" value="ABC_transporter-like_CS"/>
</dbReference>
<keyword evidence="8 10" id="KW-1133">Transmembrane helix</keyword>
<dbReference type="AlphaFoldDB" id="A0A6M1SHR4"/>
<dbReference type="Gene3D" id="3.40.50.300">
    <property type="entry name" value="P-loop containing nucleotide triphosphate hydrolases"/>
    <property type="match status" value="1"/>
</dbReference>
<feature type="transmembrane region" description="Helical" evidence="10">
    <location>
        <begin position="148"/>
        <end position="177"/>
    </location>
</feature>
<dbReference type="GO" id="GO:0030256">
    <property type="term" value="C:type I protein secretion system complex"/>
    <property type="evidence" value="ECO:0007669"/>
    <property type="project" value="InterPro"/>
</dbReference>
<dbReference type="SMART" id="SM00382">
    <property type="entry name" value="AAA"/>
    <property type="match status" value="1"/>
</dbReference>
<keyword evidence="7" id="KW-0067">ATP-binding</keyword>
<keyword evidence="4" id="KW-1003">Cell membrane</keyword>
<dbReference type="SUPFAM" id="SSF90123">
    <property type="entry name" value="ABC transporter transmembrane region"/>
    <property type="match status" value="1"/>
</dbReference>
<sequence>MLRNPLYGPPSLAIAVVSPLKQSLVAIALISGVVNVLALTSPLFMLQVYDRVLSSGSVPTLVGLSVLAAGLYLFQAALDILRARVLLRIGEHFDNTLSGRVHDAVVRLPLLTRMPGDGLQPLRDLDSVRSFLSGAGPTAFFDLPWIPLYLGICFLFHLWIGVTALAGAVLLVLLTILANGLSQKWVSETIAQNMVRNALLEGSRRNAEVVAAMGFSGRMASRWRAANQAYLGANRKAGDVAGGLGGLSKAMRIMLQSGILAVGAWLVIEQKATGGVIIASSVMMGRALAPVDLAIANWKSFLMARQGWSRIRELLSKLPDRPRMMTLPAPQQELRVENLAILPPGARKPTVTQVGFTLQKGSALGVIGPSGSGKSTLSRVLVGAWSPASGKVRLDGASLDQWDREELGRHIGYLPQGVELFDGTIAENIARFEAGIDSEAVVAAAKAAGAHELILKFDNGYETRIGEGGLALSAGQRQRIGLARALFRDPFLVVLDEPNANLDAEGEVAVVQAIAGVRRRGGIAVVVTHRPSALGVVDQVLLMENGRQKAFGPRDEVFARVLQVQSTSALSSAKGFPATGHALKPLRVRATGCKPPEVAEAEREAEENDVCH</sequence>
<evidence type="ECO:0000256" key="2">
    <source>
        <dbReference type="ARBA" id="ARBA00005417"/>
    </source>
</evidence>
<dbReference type="InterPro" id="IPR036640">
    <property type="entry name" value="ABC1_TM_sf"/>
</dbReference>
<evidence type="ECO:0000256" key="4">
    <source>
        <dbReference type="ARBA" id="ARBA00022475"/>
    </source>
</evidence>
<dbReference type="InterPro" id="IPR003593">
    <property type="entry name" value="AAA+_ATPase"/>
</dbReference>
<evidence type="ECO:0000256" key="5">
    <source>
        <dbReference type="ARBA" id="ARBA00022692"/>
    </source>
</evidence>
<dbReference type="Pfam" id="PF00005">
    <property type="entry name" value="ABC_tran"/>
    <property type="match status" value="1"/>
</dbReference>
<dbReference type="FunFam" id="3.40.50.300:FF:001444">
    <property type="entry name" value="ABC transporter ATP-binding protein"/>
    <property type="match status" value="1"/>
</dbReference>
<feature type="transmembrane region" description="Helical" evidence="10">
    <location>
        <begin position="58"/>
        <end position="78"/>
    </location>
</feature>
<keyword evidence="14" id="KW-1185">Reference proteome</keyword>
<dbReference type="Proteomes" id="UP000477849">
    <property type="component" value="Unassembled WGS sequence"/>
</dbReference>
<dbReference type="InterPro" id="IPR027417">
    <property type="entry name" value="P-loop_NTPase"/>
</dbReference>
<evidence type="ECO:0000259" key="11">
    <source>
        <dbReference type="PROSITE" id="PS50893"/>
    </source>
</evidence>
<evidence type="ECO:0000313" key="14">
    <source>
        <dbReference type="Proteomes" id="UP000477849"/>
    </source>
</evidence>
<dbReference type="SUPFAM" id="SSF52540">
    <property type="entry name" value="P-loop containing nucleoside triphosphate hydrolases"/>
    <property type="match status" value="1"/>
</dbReference>
<evidence type="ECO:0000256" key="6">
    <source>
        <dbReference type="ARBA" id="ARBA00022741"/>
    </source>
</evidence>